<evidence type="ECO:0000313" key="2">
    <source>
        <dbReference type="Proteomes" id="UP000180194"/>
    </source>
</evidence>
<dbReference type="EMBL" id="MBRJ01000041">
    <property type="protein sequence ID" value="OHX44586.1"/>
    <property type="molecule type" value="Genomic_DNA"/>
</dbReference>
<gene>
    <name evidence="1" type="ORF">BBV17_25520</name>
</gene>
<evidence type="ECO:0000313" key="1">
    <source>
        <dbReference type="EMBL" id="OHX44586.1"/>
    </source>
</evidence>
<dbReference type="RefSeq" id="WP_009335553.1">
    <property type="nucleotide sequence ID" value="NZ_MBRJ01000041.1"/>
</dbReference>
<proteinExistence type="predicted"/>
<protein>
    <submittedName>
        <fullName evidence="1">Uncharacterized protein</fullName>
    </submittedName>
</protein>
<accession>A0ABX3CMT2</accession>
<dbReference type="Proteomes" id="UP000180194">
    <property type="component" value="Unassembled WGS sequence"/>
</dbReference>
<keyword evidence="2" id="KW-1185">Reference proteome</keyword>
<sequence>MEKLLVFFMLIPFTLLLLFQPSLDRVEEGREKVVQVAIQRGVERAAIEGYFTEENLEDMYKILGSVGYEKSDIEFKGTLTPTTRGEYIEGSLKVPNHYQFLLFENIVTGEVEEKYHFHSATRMSEFIN</sequence>
<comment type="caution">
    <text evidence="1">The sequence shown here is derived from an EMBL/GenBank/DDBJ whole genome shotgun (WGS) entry which is preliminary data.</text>
</comment>
<organism evidence="1 2">
    <name type="scientific">Cytobacillus oceanisediminis</name>
    <dbReference type="NCBI Taxonomy" id="665099"/>
    <lineage>
        <taxon>Bacteria</taxon>
        <taxon>Bacillati</taxon>
        <taxon>Bacillota</taxon>
        <taxon>Bacilli</taxon>
        <taxon>Bacillales</taxon>
        <taxon>Bacillaceae</taxon>
        <taxon>Cytobacillus</taxon>
    </lineage>
</organism>
<reference evidence="1 2" key="1">
    <citation type="submission" date="2016-07" db="EMBL/GenBank/DDBJ databases">
        <title>Bacillus oceanisediminis whole genome.</title>
        <authorList>
            <person name="Pal Y."/>
            <person name="Verma A."/>
            <person name="Mual P."/>
            <person name="Srinivasan K."/>
        </authorList>
    </citation>
    <scope>NUCLEOTIDE SEQUENCE [LARGE SCALE GENOMIC DNA]</scope>
    <source>
        <strain evidence="1 2">Bhandara28</strain>
    </source>
</reference>
<name>A0ABX3CMT2_9BACI</name>